<dbReference type="AlphaFoldDB" id="A0A1I5IG60"/>
<gene>
    <name evidence="2" type="ORF">SAMN05660359_04577</name>
</gene>
<evidence type="ECO:0000313" key="2">
    <source>
        <dbReference type="EMBL" id="SFO59543.1"/>
    </source>
</evidence>
<evidence type="ECO:0000313" key="3">
    <source>
        <dbReference type="Proteomes" id="UP000183642"/>
    </source>
</evidence>
<dbReference type="InterPro" id="IPR000073">
    <property type="entry name" value="AB_hydrolase_1"/>
</dbReference>
<keyword evidence="3" id="KW-1185">Reference proteome</keyword>
<proteinExistence type="predicted"/>
<protein>
    <submittedName>
        <fullName evidence="2">Pimeloyl-ACP methyl ester carboxylesterase</fullName>
    </submittedName>
</protein>
<accession>A0A1I5IG60</accession>
<dbReference type="InterPro" id="IPR029058">
    <property type="entry name" value="AB_hydrolase_fold"/>
</dbReference>
<dbReference type="Gene3D" id="3.40.50.1820">
    <property type="entry name" value="alpha/beta hydrolase"/>
    <property type="match status" value="1"/>
</dbReference>
<name>A0A1I5IG60_9ACTN</name>
<dbReference type="InterPro" id="IPR050266">
    <property type="entry name" value="AB_hydrolase_sf"/>
</dbReference>
<evidence type="ECO:0000259" key="1">
    <source>
        <dbReference type="Pfam" id="PF12697"/>
    </source>
</evidence>
<organism evidence="2 3">
    <name type="scientific">Geodermatophilus obscurus</name>
    <dbReference type="NCBI Taxonomy" id="1861"/>
    <lineage>
        <taxon>Bacteria</taxon>
        <taxon>Bacillati</taxon>
        <taxon>Actinomycetota</taxon>
        <taxon>Actinomycetes</taxon>
        <taxon>Geodermatophilales</taxon>
        <taxon>Geodermatophilaceae</taxon>
        <taxon>Geodermatophilus</taxon>
    </lineage>
</organism>
<dbReference type="EMBL" id="FOWE01000014">
    <property type="protein sequence ID" value="SFO59543.1"/>
    <property type="molecule type" value="Genomic_DNA"/>
</dbReference>
<dbReference type="Pfam" id="PF12697">
    <property type="entry name" value="Abhydrolase_6"/>
    <property type="match status" value="1"/>
</dbReference>
<dbReference type="Proteomes" id="UP000183642">
    <property type="component" value="Unassembled WGS sequence"/>
</dbReference>
<reference evidence="3" key="1">
    <citation type="submission" date="2016-10" db="EMBL/GenBank/DDBJ databases">
        <authorList>
            <person name="Varghese N."/>
            <person name="Submissions S."/>
        </authorList>
    </citation>
    <scope>NUCLEOTIDE SEQUENCE [LARGE SCALE GENOMIC DNA]</scope>
    <source>
        <strain evidence="3">DSM 43161</strain>
    </source>
</reference>
<sequence>MPPADILRRVTLSLHEAGPADRPTVVLLHGVGTSGWMWRRLVEAVGGDLHLLVVDLPGHGDSAARPWVSLDDTVAAVAEVIGDRAPDGRAHLVGLSLGGYVATELAARHPDLVPTALVSGVNVLPFPRPRLVRAAGRLMSPLMATTPLLRANARALGVPPEDFDGYATAARTMAPGTFLRVGADLVEYRVPEAAATSSSRVLAVAGEREQELIRRSLPILSTAFPRGAARLVPGVGHAWNGEQPALFAEVVRAHVTDGELPAALREPQAA</sequence>
<dbReference type="SUPFAM" id="SSF53474">
    <property type="entry name" value="alpha/beta-Hydrolases"/>
    <property type="match status" value="1"/>
</dbReference>
<dbReference type="GO" id="GO:0003824">
    <property type="term" value="F:catalytic activity"/>
    <property type="evidence" value="ECO:0007669"/>
    <property type="project" value="UniProtKB-ARBA"/>
</dbReference>
<dbReference type="PANTHER" id="PTHR43798">
    <property type="entry name" value="MONOACYLGLYCEROL LIPASE"/>
    <property type="match status" value="1"/>
</dbReference>
<feature type="domain" description="AB hydrolase-1" evidence="1">
    <location>
        <begin position="25"/>
        <end position="250"/>
    </location>
</feature>